<keyword evidence="2" id="KW-0812">Transmembrane</keyword>
<feature type="domain" description="C2" evidence="6">
    <location>
        <begin position="1"/>
        <end position="121"/>
    </location>
</feature>
<protein>
    <recommendedName>
        <fullName evidence="6">C2 domain-containing protein</fullName>
    </recommendedName>
</protein>
<dbReference type="InterPro" id="IPR012968">
    <property type="entry name" value="FerIin_dom"/>
</dbReference>
<dbReference type="SMART" id="SM00239">
    <property type="entry name" value="C2"/>
    <property type="match status" value="2"/>
</dbReference>
<keyword evidence="8" id="KW-1185">Reference proteome</keyword>
<dbReference type="Proteomes" id="UP001431783">
    <property type="component" value="Unassembled WGS sequence"/>
</dbReference>
<evidence type="ECO:0000313" key="7">
    <source>
        <dbReference type="EMBL" id="KAK9882263.1"/>
    </source>
</evidence>
<dbReference type="GO" id="GO:0007009">
    <property type="term" value="P:plasma membrane organization"/>
    <property type="evidence" value="ECO:0007669"/>
    <property type="project" value="TreeGrafter"/>
</dbReference>
<reference evidence="7 8" key="1">
    <citation type="submission" date="2023-03" db="EMBL/GenBank/DDBJ databases">
        <title>Genome insight into feeding habits of ladybird beetles.</title>
        <authorList>
            <person name="Li H.-S."/>
            <person name="Huang Y.-H."/>
            <person name="Pang H."/>
        </authorList>
    </citation>
    <scope>NUCLEOTIDE SEQUENCE [LARGE SCALE GENOMIC DNA]</scope>
    <source>
        <strain evidence="7">SYSU_2023b</strain>
        <tissue evidence="7">Whole body</tissue>
    </source>
</reference>
<comment type="subcellular location">
    <subcellularLocation>
        <location evidence="1">Membrane</location>
        <topology evidence="1">Single-pass membrane protein</topology>
    </subcellularLocation>
</comment>
<evidence type="ECO:0000313" key="8">
    <source>
        <dbReference type="Proteomes" id="UP001431783"/>
    </source>
</evidence>
<organism evidence="7 8">
    <name type="scientific">Henosepilachna vigintioctopunctata</name>
    <dbReference type="NCBI Taxonomy" id="420089"/>
    <lineage>
        <taxon>Eukaryota</taxon>
        <taxon>Metazoa</taxon>
        <taxon>Ecdysozoa</taxon>
        <taxon>Arthropoda</taxon>
        <taxon>Hexapoda</taxon>
        <taxon>Insecta</taxon>
        <taxon>Pterygota</taxon>
        <taxon>Neoptera</taxon>
        <taxon>Endopterygota</taxon>
        <taxon>Coleoptera</taxon>
        <taxon>Polyphaga</taxon>
        <taxon>Cucujiformia</taxon>
        <taxon>Coccinelloidea</taxon>
        <taxon>Coccinellidae</taxon>
        <taxon>Epilachninae</taxon>
        <taxon>Epilachnini</taxon>
        <taxon>Henosepilachna</taxon>
    </lineage>
</organism>
<evidence type="ECO:0000256" key="1">
    <source>
        <dbReference type="ARBA" id="ARBA00004167"/>
    </source>
</evidence>
<sequence length="423" mass="48590">MLPKYTRPEQLGTEKQTFLITIAILEGRHYAWPNMDSVVIVQAFGKKETTVVVHNSDCPYYNEYFTFEKKATPEKIFNSEITFTVVQPRTIFRGRKVLGTFKVDVATVWDEPDHQFYNKWAVLNAPTKKYTPGARGYLKVNITLITKNISPTIPPTPKDVEIEGNLLLPHSLATERSKANFEFDIYKGEHFYANGKAPTSCVEISFSGNKGRTTLQKNTSFPVFNQRIVLRDMFPPLSQRIYVKIFFGKTLHAFNLLNFKDLISEVEEGVVPCFGPSFLHFYENENMEEYKGSLLLGIKTKLAFEVTDRKKQTNIVSIPPCSRDLFPLVEIRLFCVIFECSALDKRFDGNVIFRATIGNEIISRDIKVKNLSDKIGVRKINRNSRFLTIKNKKPFLSLALNAIDCRKKLYNFNMLDKILNTMV</sequence>
<proteinExistence type="predicted"/>
<dbReference type="SUPFAM" id="SSF49562">
    <property type="entry name" value="C2 domain (Calcium/lipid-binding domain, CaLB)"/>
    <property type="match status" value="2"/>
</dbReference>
<dbReference type="PANTHER" id="PTHR12546">
    <property type="entry name" value="FER-1-LIKE"/>
    <property type="match status" value="1"/>
</dbReference>
<dbReference type="AlphaFoldDB" id="A0AAW1UHX0"/>
<dbReference type="EMBL" id="JARQZJ010000074">
    <property type="protein sequence ID" value="KAK9882263.1"/>
    <property type="molecule type" value="Genomic_DNA"/>
</dbReference>
<dbReference type="SMART" id="SM01202">
    <property type="entry name" value="FerI"/>
    <property type="match status" value="1"/>
</dbReference>
<evidence type="ECO:0000256" key="2">
    <source>
        <dbReference type="ARBA" id="ARBA00022692"/>
    </source>
</evidence>
<keyword evidence="4" id="KW-1133">Transmembrane helix</keyword>
<dbReference type="GO" id="GO:0016020">
    <property type="term" value="C:membrane"/>
    <property type="evidence" value="ECO:0007669"/>
    <property type="project" value="UniProtKB-SubCell"/>
</dbReference>
<keyword evidence="5" id="KW-0472">Membrane</keyword>
<evidence type="ECO:0000256" key="3">
    <source>
        <dbReference type="ARBA" id="ARBA00022737"/>
    </source>
</evidence>
<dbReference type="Pfam" id="PF00168">
    <property type="entry name" value="C2"/>
    <property type="match status" value="2"/>
</dbReference>
<keyword evidence="3" id="KW-0677">Repeat</keyword>
<evidence type="ECO:0000256" key="5">
    <source>
        <dbReference type="ARBA" id="ARBA00023136"/>
    </source>
</evidence>
<accession>A0AAW1UHX0</accession>
<dbReference type="InterPro" id="IPR000008">
    <property type="entry name" value="C2_dom"/>
</dbReference>
<dbReference type="PROSITE" id="PS50004">
    <property type="entry name" value="C2"/>
    <property type="match status" value="1"/>
</dbReference>
<dbReference type="Gene3D" id="2.60.40.150">
    <property type="entry name" value="C2 domain"/>
    <property type="match status" value="1"/>
</dbReference>
<evidence type="ECO:0000256" key="4">
    <source>
        <dbReference type="ARBA" id="ARBA00022989"/>
    </source>
</evidence>
<comment type="caution">
    <text evidence="7">The sequence shown here is derived from an EMBL/GenBank/DDBJ whole genome shotgun (WGS) entry which is preliminary data.</text>
</comment>
<evidence type="ECO:0000259" key="6">
    <source>
        <dbReference type="PROSITE" id="PS50004"/>
    </source>
</evidence>
<name>A0AAW1UHX0_9CUCU</name>
<dbReference type="InterPro" id="IPR035892">
    <property type="entry name" value="C2_domain_sf"/>
</dbReference>
<dbReference type="PANTHER" id="PTHR12546:SF60">
    <property type="entry name" value="MISFIRE, ISOFORM F"/>
    <property type="match status" value="1"/>
</dbReference>
<dbReference type="InterPro" id="IPR037721">
    <property type="entry name" value="Ferlin"/>
</dbReference>
<gene>
    <name evidence="7" type="ORF">WA026_020369</name>
</gene>